<dbReference type="Gene3D" id="3.40.50.10140">
    <property type="entry name" value="Toll/interleukin-1 receptor homology (TIR) domain"/>
    <property type="match status" value="1"/>
</dbReference>
<dbReference type="EMBL" id="CP020370">
    <property type="protein sequence ID" value="AUB80546.1"/>
    <property type="molecule type" value="Genomic_DNA"/>
</dbReference>
<dbReference type="GO" id="GO:0120147">
    <property type="term" value="F:formylglycine-generating oxidase activity"/>
    <property type="evidence" value="ECO:0007669"/>
    <property type="project" value="TreeGrafter"/>
</dbReference>
<sequence length="407" mass="45003">MGGLDIFISYARKDLSRVEPIARALESLGYGVWWDADLRAGRRFDEEIERALAAARCVLVVWTATSVQRQWVRAEAAEALDANKLVPVFLEPVKPPLYFRHVHGVDLGGWDGRPEHGGFQRLRRDIAELAGPGTDAGDAGPEMVWAAALPPPKVGEPGSVFHDQLKDGGQGPQMVWLPPGGFLMGSPDTDKVADADERPQHEVRIARPFAIGRFPVTFADYDRFCVVAGREKPGDRGWGRDRYPVINVSWKDAVAYCLWLSGQTGRTYRLPSEAELEYACRAGTQTRWSCGDDEKALADHAWFDGNSGGKTHPVGEKAANPWGLHDMHGNVWEWVQDHWHDNYQGAPDDGRAWDDISGGWRVLRGGGWIDEVQSRRSACRTLVDPGLHFPDAGFRLALGLEPASQPG</sequence>
<dbReference type="InterPro" id="IPR005532">
    <property type="entry name" value="SUMF_dom"/>
</dbReference>
<evidence type="ECO:0000259" key="1">
    <source>
        <dbReference type="PROSITE" id="PS50104"/>
    </source>
</evidence>
<dbReference type="OrthoDB" id="9768004at2"/>
<evidence type="ECO:0000313" key="3">
    <source>
        <dbReference type="Proteomes" id="UP000232638"/>
    </source>
</evidence>
<keyword evidence="3" id="KW-1185">Reference proteome</keyword>
<dbReference type="GO" id="GO:0007165">
    <property type="term" value="P:signal transduction"/>
    <property type="evidence" value="ECO:0007669"/>
    <property type="project" value="InterPro"/>
</dbReference>
<dbReference type="Pfam" id="PF03781">
    <property type="entry name" value="FGE-sulfatase"/>
    <property type="match status" value="1"/>
</dbReference>
<dbReference type="Proteomes" id="UP000232638">
    <property type="component" value="Chromosome"/>
</dbReference>
<name>A0A2K8U4M7_9GAMM</name>
<dbReference type="AlphaFoldDB" id="A0A2K8U4M7"/>
<dbReference type="KEGG" id="tsy:THSYN_05995"/>
<dbReference type="InterPro" id="IPR051043">
    <property type="entry name" value="Sulfatase_Mod_Factor_Kinase"/>
</dbReference>
<dbReference type="PROSITE" id="PS50104">
    <property type="entry name" value="TIR"/>
    <property type="match status" value="1"/>
</dbReference>
<dbReference type="PANTHER" id="PTHR23150:SF35">
    <property type="entry name" value="BLL6746 PROTEIN"/>
    <property type="match status" value="1"/>
</dbReference>
<dbReference type="InterPro" id="IPR035897">
    <property type="entry name" value="Toll_tir_struct_dom_sf"/>
</dbReference>
<proteinExistence type="predicted"/>
<evidence type="ECO:0000313" key="2">
    <source>
        <dbReference type="EMBL" id="AUB80546.1"/>
    </source>
</evidence>
<dbReference type="InterPro" id="IPR042095">
    <property type="entry name" value="SUMF_sf"/>
</dbReference>
<dbReference type="PANTHER" id="PTHR23150">
    <property type="entry name" value="SULFATASE MODIFYING FACTOR 1, 2"/>
    <property type="match status" value="1"/>
</dbReference>
<reference evidence="2 3" key="1">
    <citation type="submission" date="2017-03" db="EMBL/GenBank/DDBJ databases">
        <title>Complete genome sequence of Candidatus 'Thiodictyon syntrophicum' sp. nov. strain Cad16T, a photolithoautotroph purple sulfur bacterium isolated from an alpine meromictic lake.</title>
        <authorList>
            <person name="Luedin S.M."/>
            <person name="Pothier J.F."/>
            <person name="Danza F."/>
            <person name="Storelli N."/>
            <person name="Wittwer M."/>
            <person name="Tonolla M."/>
        </authorList>
    </citation>
    <scope>NUCLEOTIDE SEQUENCE [LARGE SCALE GENOMIC DNA]</scope>
    <source>
        <strain evidence="2 3">Cad16T</strain>
    </source>
</reference>
<dbReference type="SUPFAM" id="SSF56436">
    <property type="entry name" value="C-type lectin-like"/>
    <property type="match status" value="1"/>
</dbReference>
<dbReference type="InterPro" id="IPR016187">
    <property type="entry name" value="CTDL_fold"/>
</dbReference>
<dbReference type="Pfam" id="PF13676">
    <property type="entry name" value="TIR_2"/>
    <property type="match status" value="1"/>
</dbReference>
<dbReference type="SUPFAM" id="SSF52200">
    <property type="entry name" value="Toll/Interleukin receptor TIR domain"/>
    <property type="match status" value="1"/>
</dbReference>
<dbReference type="RefSeq" id="WP_100918343.1">
    <property type="nucleotide sequence ID" value="NZ_CP020370.1"/>
</dbReference>
<gene>
    <name evidence="2" type="ORF">THSYN_05995</name>
</gene>
<protein>
    <recommendedName>
        <fullName evidence="1">TIR domain-containing protein</fullName>
    </recommendedName>
</protein>
<dbReference type="SMART" id="SM00255">
    <property type="entry name" value="TIR"/>
    <property type="match status" value="1"/>
</dbReference>
<feature type="domain" description="TIR" evidence="1">
    <location>
        <begin position="2"/>
        <end position="126"/>
    </location>
</feature>
<dbReference type="Gene3D" id="3.90.1580.10">
    <property type="entry name" value="paralog of FGE (formylglycine-generating enzyme)"/>
    <property type="match status" value="1"/>
</dbReference>
<organism evidence="2 3">
    <name type="scientific">Candidatus Thiodictyon syntrophicum</name>
    <dbReference type="NCBI Taxonomy" id="1166950"/>
    <lineage>
        <taxon>Bacteria</taxon>
        <taxon>Pseudomonadati</taxon>
        <taxon>Pseudomonadota</taxon>
        <taxon>Gammaproteobacteria</taxon>
        <taxon>Chromatiales</taxon>
        <taxon>Chromatiaceae</taxon>
        <taxon>Thiodictyon</taxon>
    </lineage>
</organism>
<accession>A0A2K8U4M7</accession>
<dbReference type="InterPro" id="IPR000157">
    <property type="entry name" value="TIR_dom"/>
</dbReference>